<evidence type="ECO:0000256" key="1">
    <source>
        <dbReference type="SAM" id="Phobius"/>
    </source>
</evidence>
<feature type="chain" id="PRO_5035876143" description="FZ domain-containing protein" evidence="2">
    <location>
        <begin position="34"/>
        <end position="129"/>
    </location>
</feature>
<keyword evidence="4" id="KW-1185">Reference proteome</keyword>
<dbReference type="EMBL" id="WIXP02000009">
    <property type="protein sequence ID" value="KAF6205565.1"/>
    <property type="molecule type" value="Genomic_DNA"/>
</dbReference>
<comment type="caution">
    <text evidence="3">The sequence shown here is derived from an EMBL/GenBank/DDBJ whole genome shotgun (WGS) entry which is preliminary data.</text>
</comment>
<proteinExistence type="predicted"/>
<sequence length="129" mass="14908">MEKLSPENNHSNHKPSNMKVLLLLLSLVAMAYSWTVPMNAHYCRHKPMIECKKKMYPICDEYKEQWPSNMKVLLLLLSLVAMAYSWSVPVNGHVCRPKPMIKCPEKLYAICNPATRAWVCQIHPTHTLC</sequence>
<organism evidence="3 4">
    <name type="scientific">Apolygus lucorum</name>
    <name type="common">Small green plant bug</name>
    <name type="synonym">Lygocoris lucorum</name>
    <dbReference type="NCBI Taxonomy" id="248454"/>
    <lineage>
        <taxon>Eukaryota</taxon>
        <taxon>Metazoa</taxon>
        <taxon>Ecdysozoa</taxon>
        <taxon>Arthropoda</taxon>
        <taxon>Hexapoda</taxon>
        <taxon>Insecta</taxon>
        <taxon>Pterygota</taxon>
        <taxon>Neoptera</taxon>
        <taxon>Paraneoptera</taxon>
        <taxon>Hemiptera</taxon>
        <taxon>Heteroptera</taxon>
        <taxon>Panheteroptera</taxon>
        <taxon>Cimicomorpha</taxon>
        <taxon>Miridae</taxon>
        <taxon>Mirini</taxon>
        <taxon>Apolygus</taxon>
    </lineage>
</organism>
<keyword evidence="2" id="KW-0732">Signal</keyword>
<gene>
    <name evidence="3" type="ORF">GE061_019738</name>
</gene>
<feature type="transmembrane region" description="Helical" evidence="1">
    <location>
        <begin position="72"/>
        <end position="92"/>
    </location>
</feature>
<evidence type="ECO:0000313" key="4">
    <source>
        <dbReference type="Proteomes" id="UP000466442"/>
    </source>
</evidence>
<dbReference type="AlphaFoldDB" id="A0A8S9XDB5"/>
<keyword evidence="1" id="KW-0812">Transmembrane</keyword>
<protein>
    <recommendedName>
        <fullName evidence="5">FZ domain-containing protein</fullName>
    </recommendedName>
</protein>
<reference evidence="3" key="1">
    <citation type="journal article" date="2021" name="Mol. Ecol. Resour.">
        <title>Apolygus lucorum genome provides insights into omnivorousness and mesophyll feeding.</title>
        <authorList>
            <person name="Liu Y."/>
            <person name="Liu H."/>
            <person name="Wang H."/>
            <person name="Huang T."/>
            <person name="Liu B."/>
            <person name="Yang B."/>
            <person name="Yin L."/>
            <person name="Li B."/>
            <person name="Zhang Y."/>
            <person name="Zhang S."/>
            <person name="Jiang F."/>
            <person name="Zhang X."/>
            <person name="Ren Y."/>
            <person name="Wang B."/>
            <person name="Wang S."/>
            <person name="Lu Y."/>
            <person name="Wu K."/>
            <person name="Fan W."/>
            <person name="Wang G."/>
        </authorList>
    </citation>
    <scope>NUCLEOTIDE SEQUENCE</scope>
    <source>
        <strain evidence="3">12Hb</strain>
    </source>
</reference>
<dbReference type="Proteomes" id="UP000466442">
    <property type="component" value="Linkage Group LG9"/>
</dbReference>
<keyword evidence="1" id="KW-0472">Membrane</keyword>
<accession>A0A8S9XDB5</accession>
<evidence type="ECO:0008006" key="5">
    <source>
        <dbReference type="Google" id="ProtNLM"/>
    </source>
</evidence>
<name>A0A8S9XDB5_APOLU</name>
<feature type="signal peptide" evidence="2">
    <location>
        <begin position="1"/>
        <end position="33"/>
    </location>
</feature>
<keyword evidence="1" id="KW-1133">Transmembrane helix</keyword>
<evidence type="ECO:0000256" key="2">
    <source>
        <dbReference type="SAM" id="SignalP"/>
    </source>
</evidence>
<evidence type="ECO:0000313" key="3">
    <source>
        <dbReference type="EMBL" id="KAF6205565.1"/>
    </source>
</evidence>